<evidence type="ECO:0000313" key="2">
    <source>
        <dbReference type="Proteomes" id="UP000009183"/>
    </source>
</evidence>
<proteinExistence type="predicted"/>
<dbReference type="InParanoid" id="D7TI98"/>
<gene>
    <name evidence="1" type="ordered locus">VIT_08s0007g07040</name>
</gene>
<reference evidence="2" key="1">
    <citation type="journal article" date="2007" name="Nature">
        <title>The grapevine genome sequence suggests ancestral hexaploidization in major angiosperm phyla.</title>
        <authorList>
            <consortium name="The French-Italian Public Consortium for Grapevine Genome Characterization."/>
            <person name="Jaillon O."/>
            <person name="Aury J.-M."/>
            <person name="Noel B."/>
            <person name="Policriti A."/>
            <person name="Clepet C."/>
            <person name="Casagrande A."/>
            <person name="Choisne N."/>
            <person name="Aubourg S."/>
            <person name="Vitulo N."/>
            <person name="Jubin C."/>
            <person name="Vezzi A."/>
            <person name="Legeai F."/>
            <person name="Hugueney P."/>
            <person name="Dasilva C."/>
            <person name="Horner D."/>
            <person name="Mica E."/>
            <person name="Jublot D."/>
            <person name="Poulain J."/>
            <person name="Bruyere C."/>
            <person name="Billault A."/>
            <person name="Segurens B."/>
            <person name="Gouyvenoux M."/>
            <person name="Ugarte E."/>
            <person name="Cattonaro F."/>
            <person name="Anthouard V."/>
            <person name="Vico V."/>
            <person name="Del Fabbro C."/>
            <person name="Alaux M."/>
            <person name="Di Gaspero G."/>
            <person name="Dumas V."/>
            <person name="Felice N."/>
            <person name="Paillard S."/>
            <person name="Juman I."/>
            <person name="Moroldo M."/>
            <person name="Scalabrin S."/>
            <person name="Canaguier A."/>
            <person name="Le Clainche I."/>
            <person name="Malacrida G."/>
            <person name="Durand E."/>
            <person name="Pesole G."/>
            <person name="Laucou V."/>
            <person name="Chatelet P."/>
            <person name="Merdinoglu D."/>
            <person name="Delledonne M."/>
            <person name="Pezzotti M."/>
            <person name="Lecharny A."/>
            <person name="Scarpelli C."/>
            <person name="Artiguenave F."/>
            <person name="Pe M.E."/>
            <person name="Valle G."/>
            <person name="Morgante M."/>
            <person name="Caboche M."/>
            <person name="Adam-Blondon A.-F."/>
            <person name="Weissenbach J."/>
            <person name="Quetier F."/>
            <person name="Wincker P."/>
        </authorList>
    </citation>
    <scope>NUCLEOTIDE SEQUENCE [LARGE SCALE GENOMIC DNA]</scope>
    <source>
        <strain evidence="2">cv. Pinot noir / PN40024</strain>
    </source>
</reference>
<accession>D7TI98</accession>
<dbReference type="Proteomes" id="UP000009183">
    <property type="component" value="Chromosome 8"/>
</dbReference>
<dbReference type="PaxDb" id="29760-VIT_08s0007g07040.t01"/>
<dbReference type="HOGENOM" id="CLU_2563099_0_0_1"/>
<keyword evidence="2" id="KW-1185">Reference proteome</keyword>
<dbReference type="EMBL" id="FN595991">
    <property type="protein sequence ID" value="CBI29974.3"/>
    <property type="molecule type" value="Genomic_DNA"/>
</dbReference>
<protein>
    <submittedName>
        <fullName evidence="1">Uncharacterized protein</fullName>
    </submittedName>
</protein>
<organism evidence="1 2">
    <name type="scientific">Vitis vinifera</name>
    <name type="common">Grape</name>
    <dbReference type="NCBI Taxonomy" id="29760"/>
    <lineage>
        <taxon>Eukaryota</taxon>
        <taxon>Viridiplantae</taxon>
        <taxon>Streptophyta</taxon>
        <taxon>Embryophyta</taxon>
        <taxon>Tracheophyta</taxon>
        <taxon>Spermatophyta</taxon>
        <taxon>Magnoliopsida</taxon>
        <taxon>eudicotyledons</taxon>
        <taxon>Gunneridae</taxon>
        <taxon>Pentapetalae</taxon>
        <taxon>rosids</taxon>
        <taxon>Vitales</taxon>
        <taxon>Vitaceae</taxon>
        <taxon>Viteae</taxon>
        <taxon>Vitis</taxon>
    </lineage>
</organism>
<name>D7TI98_VITVI</name>
<dbReference type="AlphaFoldDB" id="D7TI98"/>
<evidence type="ECO:0000313" key="1">
    <source>
        <dbReference type="EMBL" id="CBI29974.3"/>
    </source>
</evidence>
<sequence length="82" mass="9190">MILQISCGQRQGFSVGDGTALSRCRSSEGDDVRWKNISPVAYMGRARQRQLNWLIFLLNSSPSPTWGGFRDSLSLSLWDIKA</sequence>